<organism evidence="1 2">
    <name type="scientific">Mya arenaria</name>
    <name type="common">Soft-shell clam</name>
    <dbReference type="NCBI Taxonomy" id="6604"/>
    <lineage>
        <taxon>Eukaryota</taxon>
        <taxon>Metazoa</taxon>
        <taxon>Spiralia</taxon>
        <taxon>Lophotrochozoa</taxon>
        <taxon>Mollusca</taxon>
        <taxon>Bivalvia</taxon>
        <taxon>Autobranchia</taxon>
        <taxon>Heteroconchia</taxon>
        <taxon>Euheterodonta</taxon>
        <taxon>Imparidentia</taxon>
        <taxon>Neoheterodontei</taxon>
        <taxon>Myida</taxon>
        <taxon>Myoidea</taxon>
        <taxon>Myidae</taxon>
        <taxon>Mya</taxon>
    </lineage>
</organism>
<proteinExistence type="predicted"/>
<reference evidence="1" key="1">
    <citation type="submission" date="2022-11" db="EMBL/GenBank/DDBJ databases">
        <title>Centuries of genome instability and evolution in soft-shell clam transmissible cancer (bioRxiv).</title>
        <authorList>
            <person name="Hart S.F.M."/>
            <person name="Yonemitsu M.A."/>
            <person name="Giersch R.M."/>
            <person name="Beal B.F."/>
            <person name="Arriagada G."/>
            <person name="Davis B.W."/>
            <person name="Ostrander E.A."/>
            <person name="Goff S.P."/>
            <person name="Metzger M.J."/>
        </authorList>
    </citation>
    <scope>NUCLEOTIDE SEQUENCE</scope>
    <source>
        <strain evidence="1">MELC-2E11</strain>
        <tissue evidence="1">Siphon/mantle</tissue>
    </source>
</reference>
<keyword evidence="2" id="KW-1185">Reference proteome</keyword>
<sequence length="17" mass="1946">MASSTLCRHQTNRGIDR</sequence>
<protein>
    <submittedName>
        <fullName evidence="1">Uncharacterized protein</fullName>
    </submittedName>
</protein>
<dbReference type="Proteomes" id="UP001164746">
    <property type="component" value="Chromosome 5"/>
</dbReference>
<name>A0ABY7E2Z2_MYAAR</name>
<evidence type="ECO:0000313" key="1">
    <source>
        <dbReference type="EMBL" id="WAR04215.1"/>
    </source>
</evidence>
<accession>A0ABY7E2Z2</accession>
<dbReference type="EMBL" id="CP111016">
    <property type="protein sequence ID" value="WAR04215.1"/>
    <property type="molecule type" value="Genomic_DNA"/>
</dbReference>
<evidence type="ECO:0000313" key="2">
    <source>
        <dbReference type="Proteomes" id="UP001164746"/>
    </source>
</evidence>
<gene>
    <name evidence="1" type="ORF">MAR_019584</name>
</gene>